<dbReference type="PANTHER" id="PTHR13366">
    <property type="entry name" value="MALARIA ANTIGEN-RELATED"/>
    <property type="match status" value="1"/>
</dbReference>
<accession>A0A4S8JHC4</accession>
<dbReference type="Pfam" id="PF13251">
    <property type="entry name" value="DUF4042"/>
    <property type="match status" value="2"/>
</dbReference>
<evidence type="ECO:0000313" key="4">
    <source>
        <dbReference type="Proteomes" id="UP000317650"/>
    </source>
</evidence>
<keyword evidence="4" id="KW-1185">Reference proteome</keyword>
<sequence>MDTLNRLEEEGPDLWIVPPKNSGLELGPAMSSSSSGVPPRSFKNPEMKSGLETGPAMAPSSSGVRCWRTAFLTLRDETLASPPPTALLALLRDLILSHPSDAMVAAATDLPPHEVTSDLVLLAELASAASVCKDVDDVLLWTCHLIHAVSCKVFLGISSSSWTVILNILKRVVEHLLGNTDNSSVCMDNTSRMKALAEVLDILRLAVKTYRRNNSLSEIMELVRLLVCLVSCLHAELFSLHHPHGTHSPFNDSVSRNPLCNILWDTQTHALSMMCDALTGIGASIPANLWQSTIEVLRKVMDYLVSKNLLLENSVMSRLLLNLLNCLHLVLLEPKSSLSGHVPGLVATLQLFLVYGLPSRSSLRPMISDLKEKAFISYGIKSGLGESIKSVPGPYKPPHLRKKDGPNNDTLDAQCSSDHVPSKYGFTSSDSDHSDSDGSSKHIDRFRSSKVRLAALTCIQDLCHADPKSLTSLWMLLLPENDVLQSRKFEANLMTCLLFDPITKVRIESTSVLASMLDGHSLTLSQVAEYKESSKCGSFTTLSSSLGQKLMQLHTGLLYLLQHETHNGLISSLLKVILVLISASPRLLVFIVDLSLLYLLQHETHNGLISSLLKVILVLISASPYGRMPGDLLPTAITSLHSKTKEIIASKTENIGLLVNTLSCLGASFSRSPPLLLVLKLLEEDILHGFSHDQLEPSIFSTLFHLSEKRRHPSVVFEALQVLRAVAHNYPSMVTRFWRQVSDSVHELLHAKNHESSCEAVAGFCKEEFSKAVGVTTEKCIMAAIKVLDECLRAVSGFKGADDLQDFRLLDIQRISDCTRSKKISSAPSYELDGPVALNGDCASCGLEQWNEVIVKHLPESLSHALSNYTDQLMPMLIQVRAASVTCFAGMTSGVFSSLTEDKQEFVISSAVTAAFGDGVPSVRSAACRAIGVLTCFSEIVSRSTVIDKFIHAVDYNSHGPIASVRITASWALANICDALRHRANELDLDRSEDTDQLMPMLIQVRAASVTCFAGMTSGVFSSLTEDKQEFVISSAVTAAFGDGVPSVRSAACRAIGVLTCFSEIVSRSTVIDKFIHAVDYNSHGPIASVRITASWALANICDALRHRANELDLDRSEGETRLSDSISLLVESALRLTKDGDKTGIKRGIRTNSNVGVVAKERHQEEALDCGIGWHGMGGKNWYDQRLRCRSPESLSACLSVLCWYTSADWWHSSLPAYCYLVGLIKSNAVRALGNLSRFIRLTNHSAESLPSGSKSTFHGNAHWLERMVQAFVSCVTTGNVKVQWNVCHALSNLFMNETIKLHDMSWAPTVYSILLLLLRDSTNFKIRIHAAVALAVPTSRLDYGSSFSDVVQSLEHVRESLVSDQSSTPSSFKYKDNLAKQMTLTMLHVLGFVSPNDDRALKDFLVKKAHVLEEWFKLLTSTLAEASDQPSATECMSNQNQEDVLILFVPDKTMLSRALKSVLGVYECGNHQNIAQRFKKLASILL</sequence>
<dbReference type="InterPro" id="IPR011989">
    <property type="entry name" value="ARM-like"/>
</dbReference>
<dbReference type="Gene3D" id="1.25.10.10">
    <property type="entry name" value="Leucine-rich Repeat Variant"/>
    <property type="match status" value="3"/>
</dbReference>
<dbReference type="InterPro" id="IPR025283">
    <property type="entry name" value="DUF4042"/>
</dbReference>
<evidence type="ECO:0000256" key="1">
    <source>
        <dbReference type="SAM" id="MobiDB-lite"/>
    </source>
</evidence>
<feature type="domain" description="DUF4042" evidence="2">
    <location>
        <begin position="595"/>
        <end position="667"/>
    </location>
</feature>
<dbReference type="SUPFAM" id="SSF48371">
    <property type="entry name" value="ARM repeat"/>
    <property type="match status" value="1"/>
</dbReference>
<proteinExistence type="predicted"/>
<feature type="region of interest" description="Disordered" evidence="1">
    <location>
        <begin position="389"/>
        <end position="414"/>
    </location>
</feature>
<organism evidence="3 4">
    <name type="scientific">Musa balbisiana</name>
    <name type="common">Banana</name>
    <dbReference type="NCBI Taxonomy" id="52838"/>
    <lineage>
        <taxon>Eukaryota</taxon>
        <taxon>Viridiplantae</taxon>
        <taxon>Streptophyta</taxon>
        <taxon>Embryophyta</taxon>
        <taxon>Tracheophyta</taxon>
        <taxon>Spermatophyta</taxon>
        <taxon>Magnoliopsida</taxon>
        <taxon>Liliopsida</taxon>
        <taxon>Zingiberales</taxon>
        <taxon>Musaceae</taxon>
        <taxon>Musa</taxon>
    </lineage>
</organism>
<reference evidence="3 4" key="1">
    <citation type="journal article" date="2019" name="Nat. Plants">
        <title>Genome sequencing of Musa balbisiana reveals subgenome evolution and function divergence in polyploid bananas.</title>
        <authorList>
            <person name="Yao X."/>
        </authorList>
    </citation>
    <scope>NUCLEOTIDE SEQUENCE [LARGE SCALE GENOMIC DNA]</scope>
    <source>
        <strain evidence="4">cv. DH-PKW</strain>
        <tissue evidence="3">Leaves</tissue>
    </source>
</reference>
<evidence type="ECO:0000313" key="3">
    <source>
        <dbReference type="EMBL" id="THU61320.1"/>
    </source>
</evidence>
<evidence type="ECO:0000259" key="2">
    <source>
        <dbReference type="Pfam" id="PF13251"/>
    </source>
</evidence>
<dbReference type="InterPro" id="IPR052107">
    <property type="entry name" value="HEAT6"/>
</dbReference>
<feature type="domain" description="DUF4042" evidence="2">
    <location>
        <begin position="450"/>
        <end position="585"/>
    </location>
</feature>
<dbReference type="Proteomes" id="UP000317650">
    <property type="component" value="Chromosome 7"/>
</dbReference>
<gene>
    <name evidence="3" type="ORF">C4D60_Mb07t22050</name>
</gene>
<name>A0A4S8JHC4_MUSBA</name>
<dbReference type="InterPro" id="IPR016024">
    <property type="entry name" value="ARM-type_fold"/>
</dbReference>
<protein>
    <recommendedName>
        <fullName evidence="2">DUF4042 domain-containing protein</fullName>
    </recommendedName>
</protein>
<dbReference type="EMBL" id="PYDT01000005">
    <property type="protein sequence ID" value="THU61320.1"/>
    <property type="molecule type" value="Genomic_DNA"/>
</dbReference>
<comment type="caution">
    <text evidence="3">The sequence shown here is derived from an EMBL/GenBank/DDBJ whole genome shotgun (WGS) entry which is preliminary data.</text>
</comment>
<dbReference type="PANTHER" id="PTHR13366:SF0">
    <property type="entry name" value="HEAT REPEAT-CONTAINING PROTEIN 6"/>
    <property type="match status" value="1"/>
</dbReference>
<feature type="region of interest" description="Disordered" evidence="1">
    <location>
        <begin position="1"/>
        <end position="57"/>
    </location>
</feature>